<organism evidence="2 3">
    <name type="scientific">Psychrosphaera algicola</name>
    <dbReference type="NCBI Taxonomy" id="3023714"/>
    <lineage>
        <taxon>Bacteria</taxon>
        <taxon>Pseudomonadati</taxon>
        <taxon>Pseudomonadota</taxon>
        <taxon>Gammaproteobacteria</taxon>
        <taxon>Alteromonadales</taxon>
        <taxon>Pseudoalteromonadaceae</taxon>
        <taxon>Psychrosphaera</taxon>
    </lineage>
</organism>
<dbReference type="EMBL" id="JAQOMS010000002">
    <property type="protein sequence ID" value="MDC2889658.1"/>
    <property type="molecule type" value="Genomic_DNA"/>
</dbReference>
<protein>
    <recommendedName>
        <fullName evidence="1">YegS/DAGK C-terminal domain-containing protein</fullName>
    </recommendedName>
</protein>
<sequence>MNVVTGEENKTIHLGYCEFLGSKTAELVYYHNVLGIGFDAAIAKALRHNKGTVPSLSYLIAALWYIPLYREPECTISYDNKTETYFNFMTAFANSRFFGSGLPIAPKANPEDNSVQMVKLAKQDLWTKLALLVKLLFAKHSGSDHVEIKSMSQPLVVETTGLDIEADGEYLGQSPCKIGVSKQVLRLKQ</sequence>
<feature type="domain" description="YegS/DAGK C-terminal" evidence="1">
    <location>
        <begin position="34"/>
        <end position="187"/>
    </location>
</feature>
<dbReference type="InterPro" id="IPR016064">
    <property type="entry name" value="NAD/diacylglycerol_kinase_sf"/>
</dbReference>
<dbReference type="Gene3D" id="2.60.200.40">
    <property type="match status" value="1"/>
</dbReference>
<gene>
    <name evidence="2" type="ORF">PN838_13830</name>
</gene>
<dbReference type="InterPro" id="IPR045540">
    <property type="entry name" value="YegS/DAGK_C"/>
</dbReference>
<dbReference type="Proteomes" id="UP001528411">
    <property type="component" value="Unassembled WGS sequence"/>
</dbReference>
<dbReference type="SUPFAM" id="SSF111331">
    <property type="entry name" value="NAD kinase/diacylglycerol kinase-like"/>
    <property type="match status" value="1"/>
</dbReference>
<comment type="caution">
    <text evidence="2">The sequence shown here is derived from an EMBL/GenBank/DDBJ whole genome shotgun (WGS) entry which is preliminary data.</text>
</comment>
<reference evidence="2 3" key="1">
    <citation type="submission" date="2023-01" db="EMBL/GenBank/DDBJ databases">
        <title>Psychrosphaera sp. nov., isolated from marine algae.</title>
        <authorList>
            <person name="Bayburt H."/>
            <person name="Choi B.J."/>
            <person name="Kim J.M."/>
            <person name="Choi D.G."/>
            <person name="Jeon C.O."/>
        </authorList>
    </citation>
    <scope>NUCLEOTIDE SEQUENCE [LARGE SCALE GENOMIC DNA]</scope>
    <source>
        <strain evidence="2 3">G1-22</strain>
    </source>
</reference>
<dbReference type="Pfam" id="PF19279">
    <property type="entry name" value="YegS_C"/>
    <property type="match status" value="1"/>
</dbReference>
<dbReference type="RefSeq" id="WP_272181045.1">
    <property type="nucleotide sequence ID" value="NZ_JAQOMS010000002.1"/>
</dbReference>
<proteinExistence type="predicted"/>
<accession>A0ABT5FDR7</accession>
<evidence type="ECO:0000313" key="3">
    <source>
        <dbReference type="Proteomes" id="UP001528411"/>
    </source>
</evidence>
<evidence type="ECO:0000259" key="1">
    <source>
        <dbReference type="Pfam" id="PF19279"/>
    </source>
</evidence>
<name>A0ABT5FDR7_9GAMM</name>
<evidence type="ECO:0000313" key="2">
    <source>
        <dbReference type="EMBL" id="MDC2889658.1"/>
    </source>
</evidence>
<keyword evidence="3" id="KW-1185">Reference proteome</keyword>